<evidence type="ECO:0000313" key="9">
    <source>
        <dbReference type="EMBL" id="KAK3604014.1"/>
    </source>
</evidence>
<accession>A0AAE0T592</accession>
<dbReference type="InterPro" id="IPR041931">
    <property type="entry name" value="DNA_pol3_alpha_thumb_dom"/>
</dbReference>
<dbReference type="Gene3D" id="1.10.10.1600">
    <property type="entry name" value="Bacterial DNA polymerase III alpha subunit, thumb domain"/>
    <property type="match status" value="1"/>
</dbReference>
<dbReference type="SMART" id="SM00481">
    <property type="entry name" value="POLIIIAc"/>
    <property type="match status" value="1"/>
</dbReference>
<organism evidence="9 10">
    <name type="scientific">Potamilus streckersoni</name>
    <dbReference type="NCBI Taxonomy" id="2493646"/>
    <lineage>
        <taxon>Eukaryota</taxon>
        <taxon>Metazoa</taxon>
        <taxon>Spiralia</taxon>
        <taxon>Lophotrochozoa</taxon>
        <taxon>Mollusca</taxon>
        <taxon>Bivalvia</taxon>
        <taxon>Autobranchia</taxon>
        <taxon>Heteroconchia</taxon>
        <taxon>Palaeoheterodonta</taxon>
        <taxon>Unionida</taxon>
        <taxon>Unionoidea</taxon>
        <taxon>Unionidae</taxon>
        <taxon>Ambleminae</taxon>
        <taxon>Lampsilini</taxon>
        <taxon>Potamilus</taxon>
    </lineage>
</organism>
<evidence type="ECO:0000256" key="6">
    <source>
        <dbReference type="ARBA" id="ARBA00049244"/>
    </source>
</evidence>
<keyword evidence="5" id="KW-0239">DNA-directed DNA polymerase</keyword>
<keyword evidence="10" id="KW-1185">Reference proteome</keyword>
<dbReference type="Proteomes" id="UP001195483">
    <property type="component" value="Unassembled WGS sequence"/>
</dbReference>
<evidence type="ECO:0000313" key="10">
    <source>
        <dbReference type="Proteomes" id="UP001195483"/>
    </source>
</evidence>
<reference evidence="9" key="2">
    <citation type="journal article" date="2021" name="Genome Biol. Evol.">
        <title>Developing a high-quality reference genome for a parasitic bivalve with doubly uniparental inheritance (Bivalvia: Unionida).</title>
        <authorList>
            <person name="Smith C.H."/>
        </authorList>
    </citation>
    <scope>NUCLEOTIDE SEQUENCE</scope>
    <source>
        <strain evidence="9">CHS0354</strain>
        <tissue evidence="9">Mantle</tissue>
    </source>
</reference>
<dbReference type="NCBIfam" id="TIGR00594">
    <property type="entry name" value="polc"/>
    <property type="match status" value="1"/>
</dbReference>
<dbReference type="Pfam" id="PF02811">
    <property type="entry name" value="PHP"/>
    <property type="match status" value="1"/>
</dbReference>
<dbReference type="SUPFAM" id="SSF89550">
    <property type="entry name" value="PHP domain-like"/>
    <property type="match status" value="1"/>
</dbReference>
<dbReference type="InterPro" id="IPR011708">
    <property type="entry name" value="DNA_pol3_alpha_NTPase_dom"/>
</dbReference>
<keyword evidence="4" id="KW-0235">DNA replication</keyword>
<evidence type="ECO:0000256" key="1">
    <source>
        <dbReference type="ARBA" id="ARBA00012417"/>
    </source>
</evidence>
<feature type="compositionally biased region" description="Acidic residues" evidence="7">
    <location>
        <begin position="1243"/>
        <end position="1253"/>
    </location>
</feature>
<dbReference type="Pfam" id="PF14579">
    <property type="entry name" value="HHH_6"/>
    <property type="match status" value="1"/>
</dbReference>
<dbReference type="GO" id="GO:0008408">
    <property type="term" value="F:3'-5' exonuclease activity"/>
    <property type="evidence" value="ECO:0007669"/>
    <property type="project" value="InterPro"/>
</dbReference>
<dbReference type="PANTHER" id="PTHR32294">
    <property type="entry name" value="DNA POLYMERASE III SUBUNIT ALPHA"/>
    <property type="match status" value="1"/>
</dbReference>
<dbReference type="InterPro" id="IPR040982">
    <property type="entry name" value="DNA_pol3_finger"/>
</dbReference>
<dbReference type="InterPro" id="IPR003141">
    <property type="entry name" value="Pol/His_phosphatase_N"/>
</dbReference>
<sequence length="1253" mass="139852">MSSRFVHLHLHTQYSLMEGLIAVKKLPSALRAREFDACAITDSGNMFGAIEFYGEMKAAGLKPVIGTQIYMPMRVLPNARPHEPVYSEAVLLCRNRQGYNNLLKISSRSYTEGLVYSVPTVTDKMLEEHSEGLIMLSGGLKSRINKLLAEGDTDEALQETEYYRSVFGDYFFLELQLSGAERDDLLNRELLRLADKLGIPATATNNCTYLTADKAFAAHILHLMGEQKKITDPGCEKPDTNQFYLKTASEMAETFRGYPEECLTNSGYIADMCEVNLDKQKDYLPDYPCEAGKTIEEQFKQDCEVGLDIRLQKLTGIYGWQPEQQTEKRRIYFERLHYETEIINNMGYPGYYLIVADFVKWAKANGVSVGPGRGSGPGSIAAYALMITDVDPVRYGLLFERFLNPARRSMPDFDIDFEANGRDRVIEYVRQKYGNDHVCQISAIGSLQAKGAVRGVARVLGIGYSDADRIVKLIPNDLKITLQTAFEKEPLLRNMLENGREIERQLLHISTEVEGMGSNLTTHAAGVIIMNSDVTDYLPVCVSPQGVRQSQYTMEYAEKQGAVKFDFLGLKNLSIIDDTLALLRKAGKPVPDITGLNFDDPAVFELLQQGSGTGIFQLESSGMRRLLRQLKPNCFEDIAALNALYRPGPLGSGMVDDYINRKHGRREISYLHPSMAEVLEETQGVILYQEQVMKVAQLMGGFSLGQADELRRAIGKKKADLLAQQKGIFVEGCLKNGVKQEIAEEVFDLIDKFAGYGFNKSHSVAYAVIGFQTAYLKAHYPTEFMCALMTSAAGSPQDMARLVRECRAMRIQVLPPDINESQLYFTAENGAAVGEGAVQHVLDYRNLHGKYKSLTDALSHADHVINGIAFEAMIKSGTLDSLCKNRRQLFENIHLLQSFISGVIHTSSEDQFALLGEDELKNSLAIDLPDVLDWDVSTRLLNEKNALGFTVSGHLLDSVAAEAEDISGILDFSRIEQHTAGLSPGERSPDMLFLCVISSFSIKMNKSGAKFAVTVLEDTLGEMEGVIWSSAFEETAHLLRTDAPMIVRGQITADAEAFKMIITGIIPFKKYRLDYARGIYIQTDQLPEALLHELSQQFTDPAGDLRLIIRNKTDDGAVIYMDTRVALMRTEEMLNCLEKYLTPEKYRFIYRKNEIARIHSEDMKPARAGIKSAKPDSDTTHKREVDVPSPEDDDVDFILVTDMPLSWRAEYIAPDVAGDDNADNISGSQGEDTTENSKYAENIEPETEEVTAE</sequence>
<dbReference type="InterPro" id="IPR004805">
    <property type="entry name" value="DnaE2/DnaE/PolC"/>
</dbReference>
<dbReference type="InterPro" id="IPR016195">
    <property type="entry name" value="Pol/histidinol_Pase-like"/>
</dbReference>
<evidence type="ECO:0000256" key="4">
    <source>
        <dbReference type="ARBA" id="ARBA00022705"/>
    </source>
</evidence>
<dbReference type="NCBIfam" id="NF004226">
    <property type="entry name" value="PRK05673.1"/>
    <property type="match status" value="1"/>
</dbReference>
<feature type="region of interest" description="Disordered" evidence="7">
    <location>
        <begin position="1216"/>
        <end position="1253"/>
    </location>
</feature>
<protein>
    <recommendedName>
        <fullName evidence="1">DNA-directed DNA polymerase</fullName>
        <ecNumber evidence="1">2.7.7.7</ecNumber>
    </recommendedName>
</protein>
<dbReference type="Gene3D" id="1.10.150.870">
    <property type="match status" value="1"/>
</dbReference>
<reference evidence="9" key="3">
    <citation type="submission" date="2023-05" db="EMBL/GenBank/DDBJ databases">
        <authorList>
            <person name="Smith C.H."/>
        </authorList>
    </citation>
    <scope>NUCLEOTIDE SEQUENCE</scope>
    <source>
        <strain evidence="9">CHS0354</strain>
        <tissue evidence="9">Mantle</tissue>
    </source>
</reference>
<dbReference type="GO" id="GO:0003887">
    <property type="term" value="F:DNA-directed DNA polymerase activity"/>
    <property type="evidence" value="ECO:0007669"/>
    <property type="project" value="UniProtKB-KW"/>
</dbReference>
<evidence type="ECO:0000259" key="8">
    <source>
        <dbReference type="SMART" id="SM00481"/>
    </source>
</evidence>
<feature type="domain" description="Polymerase/histidinol phosphatase N-terminal" evidence="8">
    <location>
        <begin position="6"/>
        <end position="73"/>
    </location>
</feature>
<evidence type="ECO:0000256" key="5">
    <source>
        <dbReference type="ARBA" id="ARBA00022932"/>
    </source>
</evidence>
<reference evidence="9" key="1">
    <citation type="journal article" date="2021" name="Genome Biol. Evol.">
        <title>A High-Quality Reference Genome for a Parasitic Bivalve with Doubly Uniparental Inheritance (Bivalvia: Unionida).</title>
        <authorList>
            <person name="Smith C.H."/>
        </authorList>
    </citation>
    <scope>NUCLEOTIDE SEQUENCE</scope>
    <source>
        <strain evidence="9">CHS0354</strain>
    </source>
</reference>
<feature type="compositionally biased region" description="Basic and acidic residues" evidence="7">
    <location>
        <begin position="1173"/>
        <end position="1186"/>
    </location>
</feature>
<keyword evidence="2" id="KW-0808">Transferase</keyword>
<proteinExistence type="predicted"/>
<gene>
    <name evidence="9" type="ORF">CHS0354_026815</name>
</gene>
<dbReference type="Gene3D" id="3.20.20.140">
    <property type="entry name" value="Metal-dependent hydrolases"/>
    <property type="match status" value="1"/>
</dbReference>
<dbReference type="EMBL" id="JAEAOA010001598">
    <property type="protein sequence ID" value="KAK3604014.1"/>
    <property type="molecule type" value="Genomic_DNA"/>
</dbReference>
<dbReference type="InterPro" id="IPR004013">
    <property type="entry name" value="PHP_dom"/>
</dbReference>
<dbReference type="GO" id="GO:0006260">
    <property type="term" value="P:DNA replication"/>
    <property type="evidence" value="ECO:0007669"/>
    <property type="project" value="UniProtKB-KW"/>
</dbReference>
<evidence type="ECO:0000256" key="2">
    <source>
        <dbReference type="ARBA" id="ARBA00022679"/>
    </source>
</evidence>
<comment type="catalytic activity">
    <reaction evidence="6">
        <text>DNA(n) + a 2'-deoxyribonucleoside 5'-triphosphate = DNA(n+1) + diphosphate</text>
        <dbReference type="Rhea" id="RHEA:22508"/>
        <dbReference type="Rhea" id="RHEA-COMP:17339"/>
        <dbReference type="Rhea" id="RHEA-COMP:17340"/>
        <dbReference type="ChEBI" id="CHEBI:33019"/>
        <dbReference type="ChEBI" id="CHEBI:61560"/>
        <dbReference type="ChEBI" id="CHEBI:173112"/>
        <dbReference type="EC" id="2.7.7.7"/>
    </reaction>
</comment>
<comment type="caution">
    <text evidence="9">The sequence shown here is derived from an EMBL/GenBank/DDBJ whole genome shotgun (WGS) entry which is preliminary data.</text>
</comment>
<evidence type="ECO:0000256" key="3">
    <source>
        <dbReference type="ARBA" id="ARBA00022695"/>
    </source>
</evidence>
<evidence type="ECO:0000256" key="7">
    <source>
        <dbReference type="SAM" id="MobiDB-lite"/>
    </source>
</evidence>
<feature type="region of interest" description="Disordered" evidence="7">
    <location>
        <begin position="1165"/>
        <end position="1193"/>
    </location>
</feature>
<dbReference type="InterPro" id="IPR029460">
    <property type="entry name" value="DNAPol_HHH"/>
</dbReference>
<keyword evidence="3" id="KW-0548">Nucleotidyltransferase</keyword>
<feature type="compositionally biased region" description="Polar residues" evidence="7">
    <location>
        <begin position="1223"/>
        <end position="1239"/>
    </location>
</feature>
<dbReference type="Pfam" id="PF17657">
    <property type="entry name" value="DNA_pol3_finger"/>
    <property type="match status" value="1"/>
</dbReference>
<dbReference type="CDD" id="cd04485">
    <property type="entry name" value="DnaE_OBF"/>
    <property type="match status" value="1"/>
</dbReference>
<dbReference type="Pfam" id="PF07733">
    <property type="entry name" value="DNA_pol3_alpha"/>
    <property type="match status" value="1"/>
</dbReference>
<dbReference type="EC" id="2.7.7.7" evidence="1"/>
<dbReference type="AlphaFoldDB" id="A0AAE0T592"/>
<name>A0AAE0T592_9BIVA</name>
<dbReference type="PANTHER" id="PTHR32294:SF0">
    <property type="entry name" value="DNA POLYMERASE III SUBUNIT ALPHA"/>
    <property type="match status" value="1"/>
</dbReference>